<protein>
    <submittedName>
        <fullName evidence="2">Uncharacterized protein</fullName>
    </submittedName>
</protein>
<dbReference type="Proteomes" id="UP000765509">
    <property type="component" value="Unassembled WGS sequence"/>
</dbReference>
<evidence type="ECO:0000313" key="3">
    <source>
        <dbReference type="Proteomes" id="UP000765509"/>
    </source>
</evidence>
<evidence type="ECO:0000256" key="1">
    <source>
        <dbReference type="SAM" id="MobiDB-lite"/>
    </source>
</evidence>
<dbReference type="EMBL" id="AVOT02000361">
    <property type="protein sequence ID" value="MBW0462489.1"/>
    <property type="molecule type" value="Genomic_DNA"/>
</dbReference>
<proteinExistence type="predicted"/>
<evidence type="ECO:0000313" key="2">
    <source>
        <dbReference type="EMBL" id="MBW0462489.1"/>
    </source>
</evidence>
<dbReference type="AlphaFoldDB" id="A0A9Q3GCM3"/>
<gene>
    <name evidence="2" type="ORF">O181_002204</name>
</gene>
<accession>A0A9Q3GCM3</accession>
<feature type="region of interest" description="Disordered" evidence="1">
    <location>
        <begin position="163"/>
        <end position="190"/>
    </location>
</feature>
<comment type="caution">
    <text evidence="2">The sequence shown here is derived from an EMBL/GenBank/DDBJ whole genome shotgun (WGS) entry which is preliminary data.</text>
</comment>
<keyword evidence="3" id="KW-1185">Reference proteome</keyword>
<reference evidence="2" key="1">
    <citation type="submission" date="2021-03" db="EMBL/GenBank/DDBJ databases">
        <title>Draft genome sequence of rust myrtle Austropuccinia psidii MF-1, a brazilian biotype.</title>
        <authorList>
            <person name="Quecine M.C."/>
            <person name="Pachon D.M.R."/>
            <person name="Bonatelli M.L."/>
            <person name="Correr F.H."/>
            <person name="Franceschini L.M."/>
            <person name="Leite T.F."/>
            <person name="Margarido G.R.A."/>
            <person name="Almeida C.A."/>
            <person name="Ferrarezi J.A."/>
            <person name="Labate C.A."/>
        </authorList>
    </citation>
    <scope>NUCLEOTIDE SEQUENCE</scope>
    <source>
        <strain evidence="2">MF-1</strain>
    </source>
</reference>
<organism evidence="2 3">
    <name type="scientific">Austropuccinia psidii MF-1</name>
    <dbReference type="NCBI Taxonomy" id="1389203"/>
    <lineage>
        <taxon>Eukaryota</taxon>
        <taxon>Fungi</taxon>
        <taxon>Dikarya</taxon>
        <taxon>Basidiomycota</taxon>
        <taxon>Pucciniomycotina</taxon>
        <taxon>Pucciniomycetes</taxon>
        <taxon>Pucciniales</taxon>
        <taxon>Sphaerophragmiaceae</taxon>
        <taxon>Austropuccinia</taxon>
    </lineage>
</organism>
<name>A0A9Q3GCM3_9BASI</name>
<sequence>MSPVHLRDLGISRNQPEKREELFKFRRSGFLQNGKWQETQEDHAHTTIPLLIQQRPQARGLVRNGSITSAPLNTQRSLAMEHGKQEFQHSSTLGRTWGNLPEDMLKRVIFQRPYGNHQRLEYQQGIQTLRREGGQNKGESSHNTGYRRAIHVERTYSDSFRLKRSRPTQLSSGFTPPRIQKSSQRKEEADPMIQKLLDLVKEVHRNNKL</sequence>